<name>A0AAQ5YT73_AMPOC</name>
<dbReference type="SUPFAM" id="SSF47986">
    <property type="entry name" value="DEATH domain"/>
    <property type="match status" value="1"/>
</dbReference>
<keyword evidence="3" id="KW-1185">Reference proteome</keyword>
<reference evidence="2" key="3">
    <citation type="submission" date="2025-09" db="UniProtKB">
        <authorList>
            <consortium name="Ensembl"/>
        </authorList>
    </citation>
    <scope>IDENTIFICATION</scope>
</reference>
<reference evidence="2" key="2">
    <citation type="submission" date="2025-08" db="UniProtKB">
        <authorList>
            <consortium name="Ensembl"/>
        </authorList>
    </citation>
    <scope>IDENTIFICATION</scope>
</reference>
<sequence>MTPQEVLLRILEDLGEEEFEKFKWFLNQEEVLQDFKSIPKSRLEKANRINTVDQMFNKYCRNTIKVNEKVLMKMNKIDLVRNISRTIKEPTGKSGEG</sequence>
<accession>A0AAQ5YT73</accession>
<evidence type="ECO:0000259" key="1">
    <source>
        <dbReference type="PROSITE" id="PS50824"/>
    </source>
</evidence>
<reference evidence="2 3" key="1">
    <citation type="submission" date="2022-01" db="EMBL/GenBank/DDBJ databases">
        <title>A chromosome-scale genome assembly of the false clownfish, Amphiprion ocellaris.</title>
        <authorList>
            <person name="Ryu T."/>
        </authorList>
    </citation>
    <scope>NUCLEOTIDE SEQUENCE [LARGE SCALE GENOMIC DNA]</scope>
</reference>
<dbReference type="Ensembl" id="ENSAOCT00000077785.1">
    <property type="protein sequence ID" value="ENSAOCP00000056978.1"/>
    <property type="gene ID" value="ENSAOCG00000026327.1"/>
</dbReference>
<organism evidence="2 3">
    <name type="scientific">Amphiprion ocellaris</name>
    <name type="common">Clown anemonefish</name>
    <dbReference type="NCBI Taxonomy" id="80972"/>
    <lineage>
        <taxon>Eukaryota</taxon>
        <taxon>Metazoa</taxon>
        <taxon>Chordata</taxon>
        <taxon>Craniata</taxon>
        <taxon>Vertebrata</taxon>
        <taxon>Euteleostomi</taxon>
        <taxon>Actinopterygii</taxon>
        <taxon>Neopterygii</taxon>
        <taxon>Teleostei</taxon>
        <taxon>Neoteleostei</taxon>
        <taxon>Acanthomorphata</taxon>
        <taxon>Ovalentaria</taxon>
        <taxon>Pomacentridae</taxon>
        <taxon>Amphiprion</taxon>
    </lineage>
</organism>
<dbReference type="InterPro" id="IPR004020">
    <property type="entry name" value="DAPIN"/>
</dbReference>
<dbReference type="Gene3D" id="1.10.533.10">
    <property type="entry name" value="Death Domain, Fas"/>
    <property type="match status" value="1"/>
</dbReference>
<proteinExistence type="predicted"/>
<protein>
    <recommendedName>
        <fullName evidence="1">Pyrin domain-containing protein</fullName>
    </recommendedName>
</protein>
<dbReference type="Proteomes" id="UP001501940">
    <property type="component" value="Chromosome 12"/>
</dbReference>
<evidence type="ECO:0000313" key="3">
    <source>
        <dbReference type="Proteomes" id="UP001501940"/>
    </source>
</evidence>
<feature type="domain" description="Pyrin" evidence="1">
    <location>
        <begin position="1"/>
        <end position="59"/>
    </location>
</feature>
<dbReference type="InterPro" id="IPR011029">
    <property type="entry name" value="DEATH-like_dom_sf"/>
</dbReference>
<dbReference type="Pfam" id="PF02758">
    <property type="entry name" value="PYRIN"/>
    <property type="match status" value="1"/>
</dbReference>
<dbReference type="AlphaFoldDB" id="A0AAQ5YT73"/>
<evidence type="ECO:0000313" key="2">
    <source>
        <dbReference type="Ensembl" id="ENSAOCP00000056978.1"/>
    </source>
</evidence>
<dbReference type="SMART" id="SM01289">
    <property type="entry name" value="PYRIN"/>
    <property type="match status" value="1"/>
</dbReference>
<dbReference type="PROSITE" id="PS50824">
    <property type="entry name" value="DAPIN"/>
    <property type="match status" value="1"/>
</dbReference>
<dbReference type="GeneTree" id="ENSGT00980000198678"/>